<evidence type="ECO:0000256" key="3">
    <source>
        <dbReference type="ARBA" id="ARBA00022723"/>
    </source>
</evidence>
<dbReference type="PIRSF" id="PIRSF004682">
    <property type="entry name" value="GmhB"/>
    <property type="match status" value="1"/>
</dbReference>
<comment type="subcellular location">
    <subcellularLocation>
        <location evidence="1 7">Cytoplasm</location>
    </subcellularLocation>
</comment>
<feature type="binding site" evidence="10">
    <location>
        <position position="17"/>
    </location>
    <ligand>
        <name>Mg(2+)</name>
        <dbReference type="ChEBI" id="CHEBI:18420"/>
    </ligand>
</feature>
<evidence type="ECO:0000256" key="8">
    <source>
        <dbReference type="PIRSR" id="PIRSR004682-1"/>
    </source>
</evidence>
<feature type="active site" description="Nucleophile" evidence="8">
    <location>
        <position position="15"/>
    </location>
</feature>
<evidence type="ECO:0000313" key="11">
    <source>
        <dbReference type="EMBL" id="RYM32581.1"/>
    </source>
</evidence>
<gene>
    <name evidence="11" type="ORF">ERX46_15060</name>
</gene>
<feature type="site" description="Stabilizes the phosphoryl group" evidence="9">
    <location>
        <position position="59"/>
    </location>
</feature>
<feature type="site" description="Contributes to substrate recognition" evidence="9">
    <location>
        <position position="109"/>
    </location>
</feature>
<evidence type="ECO:0000256" key="9">
    <source>
        <dbReference type="PIRSR" id="PIRSR004682-3"/>
    </source>
</evidence>
<dbReference type="InterPro" id="IPR006543">
    <property type="entry name" value="Histidinol-phos"/>
</dbReference>
<dbReference type="Pfam" id="PF13242">
    <property type="entry name" value="Hydrolase_like"/>
    <property type="match status" value="1"/>
</dbReference>
<keyword evidence="3 10" id="KW-0479">Metal-binding</keyword>
<dbReference type="Proteomes" id="UP000293952">
    <property type="component" value="Unassembled WGS sequence"/>
</dbReference>
<dbReference type="Gene3D" id="3.40.50.1000">
    <property type="entry name" value="HAD superfamily/HAD-like"/>
    <property type="match status" value="1"/>
</dbReference>
<organism evidence="11 12">
    <name type="scientific">Brumimicrobium glaciale</name>
    <dbReference type="NCBI Taxonomy" id="200475"/>
    <lineage>
        <taxon>Bacteria</taxon>
        <taxon>Pseudomonadati</taxon>
        <taxon>Bacteroidota</taxon>
        <taxon>Flavobacteriia</taxon>
        <taxon>Flavobacteriales</taxon>
        <taxon>Crocinitomicaceae</taxon>
        <taxon>Brumimicrobium</taxon>
    </lineage>
</organism>
<protein>
    <recommendedName>
        <fullName evidence="6 7">D,D-heptose 1,7-bisphosphate phosphatase</fullName>
        <ecNumber evidence="7">3.1.3.-</ecNumber>
    </recommendedName>
</protein>
<dbReference type="InterPro" id="IPR023214">
    <property type="entry name" value="HAD_sf"/>
</dbReference>
<dbReference type="GO" id="GO:0046872">
    <property type="term" value="F:metal ion binding"/>
    <property type="evidence" value="ECO:0007669"/>
    <property type="project" value="UniProtKB-KW"/>
</dbReference>
<dbReference type="InterPro" id="IPR004446">
    <property type="entry name" value="Heptose_bisP_phosphatase"/>
</dbReference>
<dbReference type="PANTHER" id="PTHR42891">
    <property type="entry name" value="D-GLYCERO-BETA-D-MANNO-HEPTOSE-1,7-BISPHOSPHATE 7-PHOSPHATASE"/>
    <property type="match status" value="1"/>
</dbReference>
<evidence type="ECO:0000256" key="10">
    <source>
        <dbReference type="PIRSR" id="PIRSR004682-4"/>
    </source>
</evidence>
<keyword evidence="4 7" id="KW-0378">Hydrolase</keyword>
<dbReference type="AlphaFoldDB" id="A0A4Q4KHB0"/>
<dbReference type="RefSeq" id="WP_130094680.1">
    <property type="nucleotide sequence ID" value="NZ_SETE01000006.1"/>
</dbReference>
<keyword evidence="2 7" id="KW-0963">Cytoplasm</keyword>
<dbReference type="NCBIfam" id="TIGR01662">
    <property type="entry name" value="HAD-SF-IIIA"/>
    <property type="match status" value="1"/>
</dbReference>
<comment type="cofactor">
    <cofactor evidence="10">
        <name>Mg(2+)</name>
        <dbReference type="ChEBI" id="CHEBI:18420"/>
    </cofactor>
</comment>
<sequence>MSEIKIDSSWTLFLDRDGVINERNFEGYITSIKDFIFLPYVKEGLKIISKQFSRIIVVTNQQGIGKSTMSENTLNEIHNYMVESLKVEGVIIDYVFFASNLRGAQIDRRKPRSAMANEAQALFPEIDFSKSIMVGDTGSDIEFGMNLGMKTVLITSAEKVSVESDIKVNNLKELSDVLKF</sequence>
<accession>A0A4Q4KHB0</accession>
<dbReference type="GO" id="GO:0005975">
    <property type="term" value="P:carbohydrate metabolic process"/>
    <property type="evidence" value="ECO:0007669"/>
    <property type="project" value="InterPro"/>
</dbReference>
<proteinExistence type="inferred from homology"/>
<feature type="binding site" evidence="10">
    <location>
        <position position="15"/>
    </location>
    <ligand>
        <name>Mg(2+)</name>
        <dbReference type="ChEBI" id="CHEBI:18420"/>
    </ligand>
</feature>
<feature type="site" description="Contributes to substrate recognition" evidence="9">
    <location>
        <position position="110"/>
    </location>
</feature>
<dbReference type="NCBIfam" id="TIGR01656">
    <property type="entry name" value="Histidinol-ppas"/>
    <property type="match status" value="1"/>
</dbReference>
<dbReference type="SUPFAM" id="SSF56784">
    <property type="entry name" value="HAD-like"/>
    <property type="match status" value="1"/>
</dbReference>
<dbReference type="OrthoDB" id="9813880at2"/>
<dbReference type="InterPro" id="IPR036412">
    <property type="entry name" value="HAD-like_sf"/>
</dbReference>
<name>A0A4Q4KHB0_9FLAO</name>
<evidence type="ECO:0000256" key="5">
    <source>
        <dbReference type="ARBA" id="ARBA00023277"/>
    </source>
</evidence>
<comment type="caution">
    <text evidence="11">The sequence shown here is derived from an EMBL/GenBank/DDBJ whole genome shotgun (WGS) entry which is preliminary data.</text>
</comment>
<feature type="active site" description="Proton donor" evidence="8">
    <location>
        <position position="17"/>
    </location>
</feature>
<evidence type="ECO:0000256" key="1">
    <source>
        <dbReference type="ARBA" id="ARBA00004496"/>
    </source>
</evidence>
<evidence type="ECO:0000256" key="7">
    <source>
        <dbReference type="PIRNR" id="PIRNR004682"/>
    </source>
</evidence>
<reference evidence="11 12" key="1">
    <citation type="submission" date="2019-02" db="EMBL/GenBank/DDBJ databases">
        <title>Genome sequence of the sea-ice species Brumimicrobium glaciale.</title>
        <authorList>
            <person name="Bowman J.P."/>
        </authorList>
    </citation>
    <scope>NUCLEOTIDE SEQUENCE [LARGE SCALE GENOMIC DNA]</scope>
    <source>
        <strain evidence="11 12">IC156</strain>
    </source>
</reference>
<dbReference type="PANTHER" id="PTHR42891:SF1">
    <property type="entry name" value="D-GLYCERO-BETA-D-MANNO-HEPTOSE-1,7-BISPHOSPHATE 7-PHOSPHATASE"/>
    <property type="match status" value="1"/>
</dbReference>
<dbReference type="GO" id="GO:0016791">
    <property type="term" value="F:phosphatase activity"/>
    <property type="evidence" value="ECO:0007669"/>
    <property type="project" value="InterPro"/>
</dbReference>
<evidence type="ECO:0000256" key="4">
    <source>
        <dbReference type="ARBA" id="ARBA00022801"/>
    </source>
</evidence>
<dbReference type="GO" id="GO:0005737">
    <property type="term" value="C:cytoplasm"/>
    <property type="evidence" value="ECO:0007669"/>
    <property type="project" value="UniProtKB-SubCell"/>
</dbReference>
<dbReference type="InterPro" id="IPR006549">
    <property type="entry name" value="HAD-SF_hydro_IIIA"/>
</dbReference>
<keyword evidence="12" id="KW-1185">Reference proteome</keyword>
<evidence type="ECO:0000256" key="2">
    <source>
        <dbReference type="ARBA" id="ARBA00022490"/>
    </source>
</evidence>
<dbReference type="EC" id="3.1.3.-" evidence="7"/>
<keyword evidence="10" id="KW-0460">Magnesium</keyword>
<feature type="binding site" evidence="10">
    <location>
        <position position="136"/>
    </location>
    <ligand>
        <name>Mg(2+)</name>
        <dbReference type="ChEBI" id="CHEBI:18420"/>
    </ligand>
</feature>
<comment type="similarity">
    <text evidence="7">Belongs to the gmhB family.</text>
</comment>
<dbReference type="EMBL" id="SETE01000006">
    <property type="protein sequence ID" value="RYM32581.1"/>
    <property type="molecule type" value="Genomic_DNA"/>
</dbReference>
<evidence type="ECO:0000313" key="12">
    <source>
        <dbReference type="Proteomes" id="UP000293952"/>
    </source>
</evidence>
<keyword evidence="5 7" id="KW-0119">Carbohydrate metabolism</keyword>
<evidence type="ECO:0000256" key="6">
    <source>
        <dbReference type="ARBA" id="ARBA00031828"/>
    </source>
</evidence>